<dbReference type="GO" id="GO:0046657">
    <property type="term" value="P:folic acid catabolic process"/>
    <property type="evidence" value="ECO:0007669"/>
    <property type="project" value="TreeGrafter"/>
</dbReference>
<comment type="cofactor">
    <cofactor evidence="2">
        <name>Mn(2+)</name>
        <dbReference type="ChEBI" id="CHEBI:29035"/>
    </cofactor>
    <text evidence="2">The Mn(2+) ion enhances activity.</text>
</comment>
<name>A0A240AL59_SERFI</name>
<evidence type="ECO:0000256" key="2">
    <source>
        <dbReference type="PIRSR" id="PIRSR005962-1"/>
    </source>
</evidence>
<dbReference type="SUPFAM" id="SSF53187">
    <property type="entry name" value="Zn-dependent exopeptidases"/>
    <property type="match status" value="1"/>
</dbReference>
<dbReference type="AlphaFoldDB" id="A0A240AL59"/>
<feature type="binding site" evidence="2">
    <location>
        <position position="340"/>
    </location>
    <ligand>
        <name>Mn(2+)</name>
        <dbReference type="ChEBI" id="CHEBI:29035"/>
        <label>2</label>
    </ligand>
</feature>
<dbReference type="STRING" id="1411141.GCA_001590885_04068"/>
<dbReference type="InterPro" id="IPR011650">
    <property type="entry name" value="Peptidase_M20_dimer"/>
</dbReference>
<dbReference type="GO" id="GO:0046872">
    <property type="term" value="F:metal ion binding"/>
    <property type="evidence" value="ECO:0007669"/>
    <property type="project" value="UniProtKB-KW"/>
</dbReference>
<dbReference type="Proteomes" id="UP000215134">
    <property type="component" value="Chromosome 1"/>
</dbReference>
<dbReference type="OrthoDB" id="9777385at2"/>
<gene>
    <name evidence="4" type="primary">yxeP_1</name>
    <name evidence="4" type="ORF">SAMEA4384070_00331</name>
</gene>
<evidence type="ECO:0000313" key="4">
    <source>
        <dbReference type="EMBL" id="SNV83573.1"/>
    </source>
</evidence>
<dbReference type="PANTHER" id="PTHR30575">
    <property type="entry name" value="PEPTIDASE M20"/>
    <property type="match status" value="1"/>
</dbReference>
<dbReference type="Gene3D" id="3.40.630.10">
    <property type="entry name" value="Zn peptidases"/>
    <property type="match status" value="1"/>
</dbReference>
<feature type="binding site" evidence="2">
    <location>
        <position position="85"/>
    </location>
    <ligand>
        <name>Mn(2+)</name>
        <dbReference type="ChEBI" id="CHEBI:29035"/>
        <label>2</label>
    </ligand>
</feature>
<dbReference type="KEGG" id="sfj:SAMEA4384070_0331"/>
<keyword evidence="5" id="KW-1185">Reference proteome</keyword>
<dbReference type="EC" id="3.-.-.-" evidence="4"/>
<feature type="domain" description="Peptidase M20 dimerisation" evidence="3">
    <location>
        <begin position="166"/>
        <end position="262"/>
    </location>
</feature>
<organism evidence="4 5">
    <name type="scientific">Serratia ficaria</name>
    <dbReference type="NCBI Taxonomy" id="61651"/>
    <lineage>
        <taxon>Bacteria</taxon>
        <taxon>Pseudomonadati</taxon>
        <taxon>Pseudomonadota</taxon>
        <taxon>Gammaproteobacteria</taxon>
        <taxon>Enterobacterales</taxon>
        <taxon>Yersiniaceae</taxon>
        <taxon>Serratia</taxon>
    </lineage>
</organism>
<dbReference type="Pfam" id="PF01546">
    <property type="entry name" value="Peptidase_M20"/>
    <property type="match status" value="1"/>
</dbReference>
<keyword evidence="2" id="KW-0464">Manganese</keyword>
<evidence type="ECO:0000313" key="5">
    <source>
        <dbReference type="Proteomes" id="UP000215134"/>
    </source>
</evidence>
<dbReference type="InterPro" id="IPR037484">
    <property type="entry name" value="AmhX-like"/>
</dbReference>
<sequence length="383" mass="40868">MSRTLDHFNYLHQIPELGFEEYKTSAYIAGVLEAVGYQVTRQVNGTTGIMAVLDSGKPGPVLALRADMDALGHIIDGEHVARHTCGHDGHSSVVLTTAQEVIAEGLVKKGKLKFIFQPAEELGTGAIALTEGGVLEDVDMLLGFHLRPLEECPLGQAVPAMYYSASATVEVIFHGKAAHAARPHLGVNALDAAAHAVQAVNGIHLAPSLTWSAKATRFLCDAGVTNSIPDKALVCWDLRAAENEAMDALKPQVLRAIESSAAAYGARAEIRILKEMPAAIIDDEATEVVSRAIRSVFGDAGLTAPKSTPGSEDFFHYLRLRPQVKGGFWGLGANLTPGLHHPEMHFDRDALALGVKVFKACVQDVLGRSGDAAPSVHDLKNKQ</sequence>
<dbReference type="Gene3D" id="3.30.70.360">
    <property type="match status" value="1"/>
</dbReference>
<evidence type="ECO:0000256" key="1">
    <source>
        <dbReference type="ARBA" id="ARBA00022801"/>
    </source>
</evidence>
<proteinExistence type="predicted"/>
<dbReference type="SUPFAM" id="SSF55031">
    <property type="entry name" value="Bacterial exopeptidase dimerisation domain"/>
    <property type="match status" value="1"/>
</dbReference>
<feature type="binding site" evidence="2">
    <location>
        <position position="145"/>
    </location>
    <ligand>
        <name>Mn(2+)</name>
        <dbReference type="ChEBI" id="CHEBI:29035"/>
        <label>2</label>
    </ligand>
</feature>
<dbReference type="GO" id="GO:0005737">
    <property type="term" value="C:cytoplasm"/>
    <property type="evidence" value="ECO:0007669"/>
    <property type="project" value="TreeGrafter"/>
</dbReference>
<keyword evidence="1 4" id="KW-0378">Hydrolase</keyword>
<dbReference type="PANTHER" id="PTHR30575:SF3">
    <property type="entry name" value="PEPTIDASE M20 DIMERISATION DOMAIN-CONTAINING PROTEIN"/>
    <property type="match status" value="1"/>
</dbReference>
<dbReference type="PIRSF" id="PIRSF005962">
    <property type="entry name" value="Pept_M20D_amidohydro"/>
    <property type="match status" value="1"/>
</dbReference>
<dbReference type="CDD" id="cd08018">
    <property type="entry name" value="M20_Acy1_amhX-like"/>
    <property type="match status" value="1"/>
</dbReference>
<reference evidence="4 5" key="1">
    <citation type="submission" date="2017-06" db="EMBL/GenBank/DDBJ databases">
        <authorList>
            <consortium name="Pathogen Informatics"/>
        </authorList>
    </citation>
    <scope>NUCLEOTIDE SEQUENCE [LARGE SCALE GENOMIC DNA]</scope>
    <source>
        <strain evidence="4 5">NCTC12148</strain>
    </source>
</reference>
<dbReference type="InterPro" id="IPR017439">
    <property type="entry name" value="Amidohydrolase"/>
</dbReference>
<dbReference type="InterPro" id="IPR036264">
    <property type="entry name" value="Bact_exopeptidase_dim_dom"/>
</dbReference>
<keyword evidence="2" id="KW-0479">Metal-binding</keyword>
<dbReference type="InterPro" id="IPR052030">
    <property type="entry name" value="Peptidase_M20/M20A_hydrolases"/>
</dbReference>
<dbReference type="EMBL" id="LT906479">
    <property type="protein sequence ID" value="SNV83573.1"/>
    <property type="molecule type" value="Genomic_DNA"/>
</dbReference>
<feature type="binding site" evidence="2">
    <location>
        <position position="121"/>
    </location>
    <ligand>
        <name>Mn(2+)</name>
        <dbReference type="ChEBI" id="CHEBI:29035"/>
        <label>2</label>
    </ligand>
</feature>
<dbReference type="NCBIfam" id="TIGR01891">
    <property type="entry name" value="amidohydrolases"/>
    <property type="match status" value="1"/>
</dbReference>
<dbReference type="InterPro" id="IPR002933">
    <property type="entry name" value="Peptidase_M20"/>
</dbReference>
<dbReference type="GO" id="GO:0071713">
    <property type="term" value="F:para-aminobenzoyl-glutamate hydrolase activity"/>
    <property type="evidence" value="ECO:0007669"/>
    <property type="project" value="TreeGrafter"/>
</dbReference>
<dbReference type="RefSeq" id="WP_061799668.1">
    <property type="nucleotide sequence ID" value="NZ_CABITV010000014.1"/>
</dbReference>
<dbReference type="GO" id="GO:0016805">
    <property type="term" value="F:dipeptidase activity"/>
    <property type="evidence" value="ECO:0007669"/>
    <property type="project" value="TreeGrafter"/>
</dbReference>
<evidence type="ECO:0000259" key="3">
    <source>
        <dbReference type="Pfam" id="PF07687"/>
    </source>
</evidence>
<feature type="binding site" evidence="2">
    <location>
        <position position="87"/>
    </location>
    <ligand>
        <name>Mn(2+)</name>
        <dbReference type="ChEBI" id="CHEBI:29035"/>
        <label>2</label>
    </ligand>
</feature>
<accession>A0A240AL59</accession>
<dbReference type="Pfam" id="PF07687">
    <property type="entry name" value="M20_dimer"/>
    <property type="match status" value="1"/>
</dbReference>
<dbReference type="GeneID" id="75025519"/>
<protein>
    <submittedName>
        <fullName evidence="4">Uncharacterized hydrolase YxeP</fullName>
        <ecNumber evidence="4">3.-.-.-</ecNumber>
    </submittedName>
</protein>